<reference evidence="2 3" key="1">
    <citation type="submission" date="2016-04" db="EMBL/GenBank/DDBJ databases">
        <title>A degradative enzymes factory behind the ericoid mycorrhizal symbiosis.</title>
        <authorList>
            <consortium name="DOE Joint Genome Institute"/>
            <person name="Martino E."/>
            <person name="Morin E."/>
            <person name="Grelet G."/>
            <person name="Kuo A."/>
            <person name="Kohler A."/>
            <person name="Daghino S."/>
            <person name="Barry K."/>
            <person name="Choi C."/>
            <person name="Cichocki N."/>
            <person name="Clum A."/>
            <person name="Copeland A."/>
            <person name="Hainaut M."/>
            <person name="Haridas S."/>
            <person name="Labutti K."/>
            <person name="Lindquist E."/>
            <person name="Lipzen A."/>
            <person name="Khouja H.-R."/>
            <person name="Murat C."/>
            <person name="Ohm R."/>
            <person name="Olson A."/>
            <person name="Spatafora J."/>
            <person name="Veneault-Fourrey C."/>
            <person name="Henrissat B."/>
            <person name="Grigoriev I."/>
            <person name="Martin F."/>
            <person name="Perotto S."/>
        </authorList>
    </citation>
    <scope>NUCLEOTIDE SEQUENCE [LARGE SCALE GENOMIC DNA]</scope>
    <source>
        <strain evidence="2 3">E</strain>
    </source>
</reference>
<evidence type="ECO:0000313" key="2">
    <source>
        <dbReference type="EMBL" id="PMD67085.1"/>
    </source>
</evidence>
<evidence type="ECO:0000256" key="1">
    <source>
        <dbReference type="SAM" id="MobiDB-lite"/>
    </source>
</evidence>
<keyword evidence="3" id="KW-1185">Reference proteome</keyword>
<dbReference type="EMBL" id="KZ613740">
    <property type="protein sequence ID" value="PMD67085.1"/>
    <property type="molecule type" value="Genomic_DNA"/>
</dbReference>
<dbReference type="Proteomes" id="UP000235371">
    <property type="component" value="Unassembled WGS sequence"/>
</dbReference>
<proteinExistence type="predicted"/>
<feature type="region of interest" description="Disordered" evidence="1">
    <location>
        <begin position="124"/>
        <end position="145"/>
    </location>
</feature>
<accession>A0A2J6TVQ4</accession>
<dbReference type="RefSeq" id="XP_024743989.1">
    <property type="nucleotide sequence ID" value="XM_024876697.1"/>
</dbReference>
<name>A0A2J6TVQ4_9HELO</name>
<organism evidence="2 3">
    <name type="scientific">Hyaloscypha bicolor E</name>
    <dbReference type="NCBI Taxonomy" id="1095630"/>
    <lineage>
        <taxon>Eukaryota</taxon>
        <taxon>Fungi</taxon>
        <taxon>Dikarya</taxon>
        <taxon>Ascomycota</taxon>
        <taxon>Pezizomycotina</taxon>
        <taxon>Leotiomycetes</taxon>
        <taxon>Helotiales</taxon>
        <taxon>Hyaloscyphaceae</taxon>
        <taxon>Hyaloscypha</taxon>
        <taxon>Hyaloscypha bicolor</taxon>
    </lineage>
</organism>
<evidence type="ECO:0000313" key="3">
    <source>
        <dbReference type="Proteomes" id="UP000235371"/>
    </source>
</evidence>
<protein>
    <submittedName>
        <fullName evidence="2">Uncharacterized protein</fullName>
    </submittedName>
</protein>
<sequence>MRASSKLSSSSSSSPSYSPSSLSTFFTFVSGFGFGAGLPFLAVAFTLPFPLPLPLGFPSSSSDAWSACLAAATRARAVGSVKWVSLDGMIVSLLPQVQSEASRRMGAKEVIVCRAQMTIKYDSFSSSEDQGSPERSKLSRVTSDDDETRQPFVIRRQTKICAQHGVYRVDLETETWNLC</sequence>
<dbReference type="AlphaFoldDB" id="A0A2J6TVQ4"/>
<dbReference type="InParanoid" id="A0A2J6TVQ4"/>
<dbReference type="GeneID" id="36584776"/>
<gene>
    <name evidence="2" type="ORF">K444DRAFT_5553</name>
</gene>